<dbReference type="Proteomes" id="UP000325440">
    <property type="component" value="Unassembled WGS sequence"/>
</dbReference>
<dbReference type="PROSITE" id="PS50137">
    <property type="entry name" value="DS_RBD"/>
    <property type="match status" value="7"/>
</dbReference>
<dbReference type="OrthoDB" id="5961559at2759"/>
<protein>
    <submittedName>
        <fullName evidence="4">Double-stranded RNA-binding domain</fullName>
    </submittedName>
</protein>
<dbReference type="PANTHER" id="PTHR46205:SF3">
    <property type="entry name" value="LOQUACIOUS, ISOFORM B"/>
    <property type="match status" value="1"/>
</dbReference>
<feature type="domain" description="DRBM" evidence="3">
    <location>
        <begin position="563"/>
        <end position="631"/>
    </location>
</feature>
<evidence type="ECO:0000313" key="4">
    <source>
        <dbReference type="EMBL" id="VVC31098.1"/>
    </source>
</evidence>
<dbReference type="GO" id="GO:0003725">
    <property type="term" value="F:double-stranded RNA binding"/>
    <property type="evidence" value="ECO:0007669"/>
    <property type="project" value="TreeGrafter"/>
</dbReference>
<feature type="domain" description="DRBM" evidence="3">
    <location>
        <begin position="22"/>
        <end position="89"/>
    </location>
</feature>
<feature type="domain" description="DRBM" evidence="3">
    <location>
        <begin position="468"/>
        <end position="535"/>
    </location>
</feature>
<feature type="domain" description="DRBM" evidence="3">
    <location>
        <begin position="687"/>
        <end position="754"/>
    </location>
</feature>
<dbReference type="GO" id="GO:0005634">
    <property type="term" value="C:nucleus"/>
    <property type="evidence" value="ECO:0007669"/>
    <property type="project" value="TreeGrafter"/>
</dbReference>
<reference evidence="4 5" key="1">
    <citation type="submission" date="2019-08" db="EMBL/GenBank/DDBJ databases">
        <authorList>
            <person name="Alioto T."/>
            <person name="Alioto T."/>
            <person name="Gomez Garrido J."/>
        </authorList>
    </citation>
    <scope>NUCLEOTIDE SEQUENCE [LARGE SCALE GENOMIC DNA]</scope>
</reference>
<evidence type="ECO:0000259" key="3">
    <source>
        <dbReference type="PROSITE" id="PS50137"/>
    </source>
</evidence>
<dbReference type="Gene3D" id="3.30.160.20">
    <property type="match status" value="8"/>
</dbReference>
<gene>
    <name evidence="4" type="ORF">CINCED_3A017386</name>
</gene>
<dbReference type="PANTHER" id="PTHR46205">
    <property type="entry name" value="LOQUACIOUS, ISOFORM B"/>
    <property type="match status" value="1"/>
</dbReference>
<name>A0A5E4MMN7_9HEMI</name>
<proteinExistence type="predicted"/>
<dbReference type="GO" id="GO:0016442">
    <property type="term" value="C:RISC complex"/>
    <property type="evidence" value="ECO:0007669"/>
    <property type="project" value="TreeGrafter"/>
</dbReference>
<sequence length="933" mass="106156">MGSQAEIDLFDSCVHKSSFQKTPVSMIQELSARRNIPCQFDILDKTDPISNNVFKYRFTFGEGVAVGDGTSKKFSKQEVALNMLKLIRQHYPLFFETEFKPIDYENQVDACNKINENCVISLIKVCAIKNLGEPVYEQIWDEVEKQTRLLTVSCQVAQRIEIATYKTKRQAKNLAAFQMLKKLESMEFQRSLSPVQNDSMKNLEIIEINKYQEKISINATIEKKIDNQAESDSQDGSVHSSSFQKTPISLIHEFSAKNKLSYQFDLLFSSVLTSKKIFRYRLTLGENQTVADGSSKKIAKHQVALNMLKLIRQHNLHLYETEIKQFDLNNQVDVCNKIDKNSVGILANICTNKKLGEPVYELVLEEVDKYTKSFTFSCQVAQMIETAAYKSKRQAKNLAAFQMLEKLESMEFLGSMTPVQEQYNSVKVLEIVENIKSQEKNKINSEMGNPAGIDLQGESAHTSLLKSDAISIIYEYAIKRKAPCQFNLLNNGASVSKKKFKYKLTLGDDQTVADGTSKKSAKHLVALKMLKLIMQHNPCAFKTEFKQIDFENQVDDNNKINENSVGRLSDICTFKNLKKPVYELVREEGEPHTKLYTYSCQVAQMIEIATYKTKRQAKNLTALQMLDKLESMECQGSMNPAQEQYGILENIKINKHQGKQTIKAKMNNTAGIDLQGESADTSLLKSDAISIIYKYAAKTKILCQFNLLNNSASVSKKKFKYKLILGDNQTIADGTSKKSAKHLVALKMLELIRQHNPRFFETEVKQIDFENQVDVCDNIKVNSVGCLSNLCAINNLGEPVYKLVREERENHTKLYTFSCQVAQMIETATYKTKRHAKNLTAFQMLGKLESMEFYRTMNSVQEQYDSMKILENIEIDKNHEKQSINAKMDNPAPTDSKYSGRLYKICKIENPRERDFAAVVGNGDPSQSLYTVS</sequence>
<organism evidence="4 5">
    <name type="scientific">Cinara cedri</name>
    <dbReference type="NCBI Taxonomy" id="506608"/>
    <lineage>
        <taxon>Eukaryota</taxon>
        <taxon>Metazoa</taxon>
        <taxon>Ecdysozoa</taxon>
        <taxon>Arthropoda</taxon>
        <taxon>Hexapoda</taxon>
        <taxon>Insecta</taxon>
        <taxon>Pterygota</taxon>
        <taxon>Neoptera</taxon>
        <taxon>Paraneoptera</taxon>
        <taxon>Hemiptera</taxon>
        <taxon>Sternorrhyncha</taxon>
        <taxon>Aphidomorpha</taxon>
        <taxon>Aphidoidea</taxon>
        <taxon>Aphididae</taxon>
        <taxon>Lachninae</taxon>
        <taxon>Cinara</taxon>
    </lineage>
</organism>
<dbReference type="EMBL" id="CABPRJ010000582">
    <property type="protein sequence ID" value="VVC31098.1"/>
    <property type="molecule type" value="Genomic_DNA"/>
</dbReference>
<feature type="domain" description="DRBM" evidence="3">
    <location>
        <begin position="782"/>
        <end position="850"/>
    </location>
</feature>
<dbReference type="Pfam" id="PF00035">
    <property type="entry name" value="dsrm"/>
    <property type="match status" value="7"/>
</dbReference>
<dbReference type="GO" id="GO:0030422">
    <property type="term" value="P:siRNA processing"/>
    <property type="evidence" value="ECO:0007669"/>
    <property type="project" value="TreeGrafter"/>
</dbReference>
<dbReference type="SMART" id="SM00358">
    <property type="entry name" value="DSRM"/>
    <property type="match status" value="8"/>
</dbReference>
<feature type="domain" description="DRBM" evidence="3">
    <location>
        <begin position="341"/>
        <end position="409"/>
    </location>
</feature>
<accession>A0A5E4MMN7</accession>
<dbReference type="InterPro" id="IPR051247">
    <property type="entry name" value="RLC_Component"/>
</dbReference>
<dbReference type="AlphaFoldDB" id="A0A5E4MMN7"/>
<dbReference type="GO" id="GO:0070578">
    <property type="term" value="C:RISC-loading complex"/>
    <property type="evidence" value="ECO:0007669"/>
    <property type="project" value="TreeGrafter"/>
</dbReference>
<feature type="domain" description="DRBM" evidence="3">
    <location>
        <begin position="246"/>
        <end position="313"/>
    </location>
</feature>
<evidence type="ECO:0000256" key="2">
    <source>
        <dbReference type="PROSITE-ProRule" id="PRU00266"/>
    </source>
</evidence>
<dbReference type="InterPro" id="IPR014720">
    <property type="entry name" value="dsRBD_dom"/>
</dbReference>
<dbReference type="GO" id="GO:0005737">
    <property type="term" value="C:cytoplasm"/>
    <property type="evidence" value="ECO:0007669"/>
    <property type="project" value="TreeGrafter"/>
</dbReference>
<evidence type="ECO:0000313" key="5">
    <source>
        <dbReference type="Proteomes" id="UP000325440"/>
    </source>
</evidence>
<dbReference type="GO" id="GO:0070920">
    <property type="term" value="P:regulation of regulatory ncRNA processing"/>
    <property type="evidence" value="ECO:0007669"/>
    <property type="project" value="TreeGrafter"/>
</dbReference>
<keyword evidence="1 2" id="KW-0694">RNA-binding</keyword>
<keyword evidence="5" id="KW-1185">Reference proteome</keyword>
<evidence type="ECO:0000256" key="1">
    <source>
        <dbReference type="ARBA" id="ARBA00022884"/>
    </source>
</evidence>
<dbReference type="GO" id="GO:0035197">
    <property type="term" value="F:siRNA binding"/>
    <property type="evidence" value="ECO:0007669"/>
    <property type="project" value="TreeGrafter"/>
</dbReference>
<dbReference type="SUPFAM" id="SSF54768">
    <property type="entry name" value="dsRNA-binding domain-like"/>
    <property type="match status" value="8"/>
</dbReference>